<feature type="transmembrane region" description="Helical" evidence="1">
    <location>
        <begin position="473"/>
        <end position="496"/>
    </location>
</feature>
<name>A0ABQ5N702_9CLOT</name>
<proteinExistence type="predicted"/>
<feature type="transmembrane region" description="Helical" evidence="1">
    <location>
        <begin position="144"/>
        <end position="166"/>
    </location>
</feature>
<dbReference type="InterPro" id="IPR031584">
    <property type="entry name" value="Put_ABC_export"/>
</dbReference>
<feature type="transmembrane region" description="Helical" evidence="1">
    <location>
        <begin position="178"/>
        <end position="196"/>
    </location>
</feature>
<keyword evidence="1" id="KW-0812">Transmembrane</keyword>
<feature type="transmembrane region" description="Helical" evidence="1">
    <location>
        <begin position="26"/>
        <end position="45"/>
    </location>
</feature>
<reference evidence="2 3" key="1">
    <citation type="journal article" date="2024" name="Int. J. Syst. Evol. Microbiol.">
        <title>Clostridium omnivorum sp. nov., isolated from anoxic soil under the treatment of reductive soil disinfestation.</title>
        <authorList>
            <person name="Ueki A."/>
            <person name="Tonouchi A."/>
            <person name="Kaku N."/>
            <person name="Honma S."/>
            <person name="Ueki K."/>
        </authorList>
    </citation>
    <scope>NUCLEOTIDE SEQUENCE [LARGE SCALE GENOMIC DNA]</scope>
    <source>
        <strain evidence="2 3">E14</strain>
    </source>
</reference>
<comment type="caution">
    <text evidence="2">The sequence shown here is derived from an EMBL/GenBank/DDBJ whole genome shotgun (WGS) entry which is preliminary data.</text>
</comment>
<evidence type="ECO:0000256" key="1">
    <source>
        <dbReference type="SAM" id="Phobius"/>
    </source>
</evidence>
<evidence type="ECO:0000313" key="3">
    <source>
        <dbReference type="Proteomes" id="UP001208567"/>
    </source>
</evidence>
<dbReference type="EMBL" id="BRXR01000001">
    <property type="protein sequence ID" value="GLC30879.1"/>
    <property type="molecule type" value="Genomic_DNA"/>
</dbReference>
<sequence length="533" mass="60276">MKALVYIIKRSLINYIKRFKEKPQKLVGPVFVVLWLIIMFLPMTKNPNSKSSIQPDIFVSLFMLFIIIVFLFSLYSGSKKVDSKFNMCDVNLIFVSPIRPQTVLLYGIVKKIALELLTSFYLIYQIPNILRNSNIPGINQLLLIVAYILFQLVLCNIIKLFIFAMSTKHESLGDTIRIIIRVLVVSTVGGIVLLFLKGSPLEFANSLMNHVTYDAFIKYIPVFGWMREMALQTFTGITLSYYIYLLLLLALSGLLIYITYTMELDFYEDMLASAENNDLLKNIKEGKDVSSQRKTKQTFLTKPFKKINLKLDGVYGAKVLFFKHMNEYLKRSFLFLINTYSLALLCVSVLLGIFAKGMDIKLVFLLACVLLFFSAGFGGKIYIEISHYFIFLLPDSPHKKLFYGISSSLVKVFSDSLLLFLPFGILAKASPIEVILSIICYVTLGGMLSYSGLFGFRIASFLGFTGALSQGLFFMFFQLLIAVPAVIMVVIFTVSFTALSSYAIYPAFLIYSIVAAALFSFGCVGLFNDMEFM</sequence>
<feature type="transmembrane region" description="Helical" evidence="1">
    <location>
        <begin position="241"/>
        <end position="260"/>
    </location>
</feature>
<evidence type="ECO:0000313" key="2">
    <source>
        <dbReference type="EMBL" id="GLC30879.1"/>
    </source>
</evidence>
<feature type="transmembrane region" description="Helical" evidence="1">
    <location>
        <begin position="57"/>
        <end position="77"/>
    </location>
</feature>
<accession>A0ABQ5N702</accession>
<dbReference type="RefSeq" id="WP_264850157.1">
    <property type="nucleotide sequence ID" value="NZ_BRXR01000001.1"/>
</dbReference>
<organism evidence="2 3">
    <name type="scientific">Clostridium omnivorum</name>
    <dbReference type="NCBI Taxonomy" id="1604902"/>
    <lineage>
        <taxon>Bacteria</taxon>
        <taxon>Bacillati</taxon>
        <taxon>Bacillota</taxon>
        <taxon>Clostridia</taxon>
        <taxon>Eubacteriales</taxon>
        <taxon>Clostridiaceae</taxon>
        <taxon>Clostridium</taxon>
    </lineage>
</organism>
<keyword evidence="3" id="KW-1185">Reference proteome</keyword>
<feature type="transmembrane region" description="Helical" evidence="1">
    <location>
        <begin position="403"/>
        <end position="427"/>
    </location>
</feature>
<evidence type="ECO:0008006" key="4">
    <source>
        <dbReference type="Google" id="ProtNLM"/>
    </source>
</evidence>
<keyword evidence="1" id="KW-1133">Transmembrane helix</keyword>
<feature type="transmembrane region" description="Helical" evidence="1">
    <location>
        <begin position="508"/>
        <end position="527"/>
    </location>
</feature>
<dbReference type="Proteomes" id="UP001208567">
    <property type="component" value="Unassembled WGS sequence"/>
</dbReference>
<keyword evidence="1" id="KW-0472">Membrane</keyword>
<feature type="transmembrane region" description="Helical" evidence="1">
    <location>
        <begin position="362"/>
        <end position="383"/>
    </location>
</feature>
<dbReference type="Pfam" id="PF16962">
    <property type="entry name" value="ABC_export"/>
    <property type="match status" value="1"/>
</dbReference>
<protein>
    <recommendedName>
        <fullName evidence="4">ABC transporter permease</fullName>
    </recommendedName>
</protein>
<feature type="transmembrane region" description="Helical" evidence="1">
    <location>
        <begin position="333"/>
        <end position="355"/>
    </location>
</feature>
<feature type="transmembrane region" description="Helical" evidence="1">
    <location>
        <begin position="434"/>
        <end position="453"/>
    </location>
</feature>
<gene>
    <name evidence="2" type="ORF">bsdE14_22890</name>
</gene>